<sequence>MRVLVFKDRCDRVIQIELDVDCTRAVAYHHGEPVGELGIEIDASGADGSASLANLFVEPAYRRSGIAHTMLTYASREIGHSINVDRPSSHGSPEFESLCRCLAVEGAVIFN</sequence>
<reference evidence="2 5" key="2">
    <citation type="submission" date="2020-04" db="EMBL/GenBank/DDBJ databases">
        <authorList>
            <person name="De Canck E."/>
        </authorList>
    </citation>
    <scope>NUCLEOTIDE SEQUENCE [LARGE SCALE GENOMIC DNA]</scope>
    <source>
        <strain evidence="2 5">LMG 27174</strain>
    </source>
</reference>
<feature type="domain" description="N-acetyltransferase" evidence="1">
    <location>
        <begin position="26"/>
        <end position="78"/>
    </location>
</feature>
<evidence type="ECO:0000259" key="1">
    <source>
        <dbReference type="Pfam" id="PF13508"/>
    </source>
</evidence>
<dbReference type="InterPro" id="IPR000182">
    <property type="entry name" value="GNAT_dom"/>
</dbReference>
<proteinExistence type="predicted"/>
<reference evidence="3 4" key="1">
    <citation type="submission" date="2018-01" db="EMBL/GenBank/DDBJ databases">
        <title>Whole genome analyses suggest that Burkholderia sensu lato contains two further novel genera in the rhizoxinica-symbiotica group Mycetohabitans gen. nov., and Trinickia gen. nov.: implications for the evolution of diazotrophy and nodulation in the Burkholderiaceae.</title>
        <authorList>
            <person name="Estrada-de los Santos P."/>
            <person name="Palmer M."/>
            <person name="Chavez-Ramirez B."/>
            <person name="Beukes C."/>
            <person name="Steenkamp E.T."/>
            <person name="Hirsch A.M."/>
            <person name="Manyaka P."/>
            <person name="Maluk M."/>
            <person name="Lafos M."/>
            <person name="Crook M."/>
            <person name="Gross E."/>
            <person name="Simon M.F."/>
            <person name="Bueno dos Reis Junior F."/>
            <person name="Poole P.S."/>
            <person name="Venter S.N."/>
            <person name="James E.K."/>
        </authorList>
    </citation>
    <scope>NUCLEOTIDE SEQUENCE [LARGE SCALE GENOMIC DNA]</scope>
    <source>
        <strain evidence="3 4">WSM 3937</strain>
    </source>
</reference>
<dbReference type="OrthoDB" id="9098046at2"/>
<name>A0A2N7VZ43_9BURK</name>
<organism evidence="2 5">
    <name type="scientific">Paraburkholderia rhynchosiae</name>
    <dbReference type="NCBI Taxonomy" id="487049"/>
    <lineage>
        <taxon>Bacteria</taxon>
        <taxon>Pseudomonadati</taxon>
        <taxon>Pseudomonadota</taxon>
        <taxon>Betaproteobacteria</taxon>
        <taxon>Burkholderiales</taxon>
        <taxon>Burkholderiaceae</taxon>
        <taxon>Paraburkholderia</taxon>
    </lineage>
</organism>
<protein>
    <submittedName>
        <fullName evidence="3">N-acetyltransferase</fullName>
    </submittedName>
</protein>
<dbReference type="Pfam" id="PF13508">
    <property type="entry name" value="Acetyltransf_7"/>
    <property type="match status" value="1"/>
</dbReference>
<dbReference type="AlphaFoldDB" id="A0A2N7VZ43"/>
<dbReference type="Proteomes" id="UP000494205">
    <property type="component" value="Unassembled WGS sequence"/>
</dbReference>
<dbReference type="GO" id="GO:0016747">
    <property type="term" value="F:acyltransferase activity, transferring groups other than amino-acyl groups"/>
    <property type="evidence" value="ECO:0007669"/>
    <property type="project" value="InterPro"/>
</dbReference>
<evidence type="ECO:0000313" key="4">
    <source>
        <dbReference type="Proteomes" id="UP000235659"/>
    </source>
</evidence>
<dbReference type="InterPro" id="IPR016181">
    <property type="entry name" value="Acyl_CoA_acyltransferase"/>
</dbReference>
<evidence type="ECO:0000313" key="2">
    <source>
        <dbReference type="EMBL" id="CAB3738170.1"/>
    </source>
</evidence>
<accession>A0A2N7VZ43</accession>
<dbReference type="Gene3D" id="3.40.630.30">
    <property type="match status" value="1"/>
</dbReference>
<gene>
    <name evidence="3" type="ORF">C0Z16_32955</name>
    <name evidence="2" type="ORF">LMG27174_06444</name>
</gene>
<dbReference type="SUPFAM" id="SSF55729">
    <property type="entry name" value="Acyl-CoA N-acyltransferases (Nat)"/>
    <property type="match status" value="1"/>
</dbReference>
<dbReference type="EMBL" id="CADIJZ010000037">
    <property type="protein sequence ID" value="CAB3738170.1"/>
    <property type="molecule type" value="Genomic_DNA"/>
</dbReference>
<dbReference type="RefSeq" id="WP_102636204.1">
    <property type="nucleotide sequence ID" value="NZ_CADIJZ010000037.1"/>
</dbReference>
<dbReference type="CDD" id="cd04301">
    <property type="entry name" value="NAT_SF"/>
    <property type="match status" value="1"/>
</dbReference>
<dbReference type="Proteomes" id="UP000235659">
    <property type="component" value="Unassembled WGS sequence"/>
</dbReference>
<evidence type="ECO:0000313" key="3">
    <source>
        <dbReference type="EMBL" id="PMS22421.1"/>
    </source>
</evidence>
<evidence type="ECO:0000313" key="5">
    <source>
        <dbReference type="Proteomes" id="UP000494205"/>
    </source>
</evidence>
<dbReference type="EMBL" id="PNXY01000043">
    <property type="protein sequence ID" value="PMS22421.1"/>
    <property type="molecule type" value="Genomic_DNA"/>
</dbReference>
<keyword evidence="4" id="KW-1185">Reference proteome</keyword>